<organism evidence="1 2">
    <name type="scientific">Panagrolaimus sp. PS1159</name>
    <dbReference type="NCBI Taxonomy" id="55785"/>
    <lineage>
        <taxon>Eukaryota</taxon>
        <taxon>Metazoa</taxon>
        <taxon>Ecdysozoa</taxon>
        <taxon>Nematoda</taxon>
        <taxon>Chromadorea</taxon>
        <taxon>Rhabditida</taxon>
        <taxon>Tylenchina</taxon>
        <taxon>Panagrolaimomorpha</taxon>
        <taxon>Panagrolaimoidea</taxon>
        <taxon>Panagrolaimidae</taxon>
        <taxon>Panagrolaimus</taxon>
    </lineage>
</organism>
<protein>
    <submittedName>
        <fullName evidence="2">Uncharacterized protein</fullName>
    </submittedName>
</protein>
<reference evidence="2" key="1">
    <citation type="submission" date="2022-11" db="UniProtKB">
        <authorList>
            <consortium name="WormBaseParasite"/>
        </authorList>
    </citation>
    <scope>IDENTIFICATION</scope>
</reference>
<accession>A0AC35GGX1</accession>
<evidence type="ECO:0000313" key="2">
    <source>
        <dbReference type="WBParaSite" id="PS1159_v2.g5268.t1"/>
    </source>
</evidence>
<name>A0AC35GGX1_9BILA</name>
<dbReference type="WBParaSite" id="PS1159_v2.g5268.t1">
    <property type="protein sequence ID" value="PS1159_v2.g5268.t1"/>
    <property type="gene ID" value="PS1159_v2.g5268"/>
</dbReference>
<sequence>MEWYLCISVGEIFTIIGQGFQLKHWTDFAIAGEGISVSKLYRNSPVRTCDVGSDTIHSIRGSPVEALVMAGYAIETIIKHRQVPKAIIHTARECKIIHD</sequence>
<evidence type="ECO:0000313" key="1">
    <source>
        <dbReference type="Proteomes" id="UP000887580"/>
    </source>
</evidence>
<dbReference type="Proteomes" id="UP000887580">
    <property type="component" value="Unplaced"/>
</dbReference>
<proteinExistence type="predicted"/>